<dbReference type="OrthoDB" id="426386at2759"/>
<dbReference type="PANTHER" id="PTHR13194">
    <property type="entry name" value="COMPLEX I INTERMEDIATE-ASSOCIATED PROTEIN 30"/>
    <property type="match status" value="1"/>
</dbReference>
<evidence type="ECO:0000256" key="1">
    <source>
        <dbReference type="ARBA" id="ARBA00007884"/>
    </source>
</evidence>
<dbReference type="SUPFAM" id="SSF49785">
    <property type="entry name" value="Galactose-binding domain-like"/>
    <property type="match status" value="1"/>
</dbReference>
<dbReference type="AlphaFoldDB" id="A0A6A6AHH9"/>
<keyword evidence="5" id="KW-1185">Reference proteome</keyword>
<gene>
    <name evidence="4" type="ORF">P153DRAFT_194923</name>
</gene>
<keyword evidence="2" id="KW-0472">Membrane</keyword>
<evidence type="ECO:0000313" key="4">
    <source>
        <dbReference type="EMBL" id="KAF2131409.1"/>
    </source>
</evidence>
<dbReference type="RefSeq" id="XP_033525796.1">
    <property type="nucleotide sequence ID" value="XM_033662452.1"/>
</dbReference>
<dbReference type="InterPro" id="IPR008979">
    <property type="entry name" value="Galactose-bd-like_sf"/>
</dbReference>
<dbReference type="InterPro" id="IPR039131">
    <property type="entry name" value="NDUFAF1"/>
</dbReference>
<dbReference type="EMBL" id="ML977502">
    <property type="protein sequence ID" value="KAF2131409.1"/>
    <property type="molecule type" value="Genomic_DNA"/>
</dbReference>
<accession>A0A6A6AHH9</accession>
<comment type="similarity">
    <text evidence="1">Belongs to the CIA30 family.</text>
</comment>
<dbReference type="Proteomes" id="UP000799771">
    <property type="component" value="Unassembled WGS sequence"/>
</dbReference>
<protein>
    <submittedName>
        <fullName evidence="4">CIA30 family protein</fullName>
    </submittedName>
</protein>
<dbReference type="GeneID" id="54402884"/>
<keyword evidence="2" id="KW-0812">Transmembrane</keyword>
<feature type="domain" description="NADH:ubiquinone oxidoreductase intermediate-associated protein 30" evidence="3">
    <location>
        <begin position="18"/>
        <end position="176"/>
    </location>
</feature>
<evidence type="ECO:0000256" key="2">
    <source>
        <dbReference type="SAM" id="Phobius"/>
    </source>
</evidence>
<dbReference type="GO" id="GO:0010257">
    <property type="term" value="P:NADH dehydrogenase complex assembly"/>
    <property type="evidence" value="ECO:0007669"/>
    <property type="project" value="TreeGrafter"/>
</dbReference>
<feature type="transmembrane region" description="Helical" evidence="2">
    <location>
        <begin position="215"/>
        <end position="235"/>
    </location>
</feature>
<dbReference type="InterPro" id="IPR013857">
    <property type="entry name" value="NADH-UbQ_OxRdtase-assoc_prot30"/>
</dbReference>
<evidence type="ECO:0000259" key="3">
    <source>
        <dbReference type="Pfam" id="PF08547"/>
    </source>
</evidence>
<dbReference type="GO" id="GO:0051082">
    <property type="term" value="F:unfolded protein binding"/>
    <property type="evidence" value="ECO:0007669"/>
    <property type="project" value="TreeGrafter"/>
</dbReference>
<reference evidence="4" key="1">
    <citation type="journal article" date="2020" name="Stud. Mycol.">
        <title>101 Dothideomycetes genomes: a test case for predicting lifestyles and emergence of pathogens.</title>
        <authorList>
            <person name="Haridas S."/>
            <person name="Albert R."/>
            <person name="Binder M."/>
            <person name="Bloem J."/>
            <person name="Labutti K."/>
            <person name="Salamov A."/>
            <person name="Andreopoulos B."/>
            <person name="Baker S."/>
            <person name="Barry K."/>
            <person name="Bills G."/>
            <person name="Bluhm B."/>
            <person name="Cannon C."/>
            <person name="Castanera R."/>
            <person name="Culley D."/>
            <person name="Daum C."/>
            <person name="Ezra D."/>
            <person name="Gonzalez J."/>
            <person name="Henrissat B."/>
            <person name="Kuo A."/>
            <person name="Liang C."/>
            <person name="Lipzen A."/>
            <person name="Lutzoni F."/>
            <person name="Magnuson J."/>
            <person name="Mondo S."/>
            <person name="Nolan M."/>
            <person name="Ohm R."/>
            <person name="Pangilinan J."/>
            <person name="Park H.-J."/>
            <person name="Ramirez L."/>
            <person name="Alfaro M."/>
            <person name="Sun H."/>
            <person name="Tritt A."/>
            <person name="Yoshinaga Y."/>
            <person name="Zwiers L.-H."/>
            <person name="Turgeon B."/>
            <person name="Goodwin S."/>
            <person name="Spatafora J."/>
            <person name="Crous P."/>
            <person name="Grigoriev I."/>
        </authorList>
    </citation>
    <scope>NUCLEOTIDE SEQUENCE</scope>
    <source>
        <strain evidence="4">CBS 119687</strain>
    </source>
</reference>
<dbReference type="Pfam" id="PF08547">
    <property type="entry name" value="CIA30"/>
    <property type="match status" value="1"/>
</dbReference>
<keyword evidence="2" id="KW-1133">Transmembrane helix</keyword>
<name>A0A6A6AHH9_9PLEO</name>
<sequence length="254" mass="28470">MGNQSDLVLFGGDAGWKSGDWTASDDRVRGGNSQSYLSIHNTMATFHGTLDITALGGAGFASQRTAGDSKTWNLSKYDGILLNIKKRDSKRYTLTLKDEILPLASDGREQSTISYEYDFSSSNKSELFIPWRELNATYRGREKDDAPPLNLKHVKRFSIMARSFFGAQEGEFSVEIESIKAISQSGDLEKGTMVERNGADEVGNKEPWSWKNSNAVGLAVILSSTWAICFGVCWWKGYDTSIMTLSNWMWWRKK</sequence>
<proteinExistence type="inferred from homology"/>
<organism evidence="4 5">
    <name type="scientific">Dothidotthia symphoricarpi CBS 119687</name>
    <dbReference type="NCBI Taxonomy" id="1392245"/>
    <lineage>
        <taxon>Eukaryota</taxon>
        <taxon>Fungi</taxon>
        <taxon>Dikarya</taxon>
        <taxon>Ascomycota</taxon>
        <taxon>Pezizomycotina</taxon>
        <taxon>Dothideomycetes</taxon>
        <taxon>Pleosporomycetidae</taxon>
        <taxon>Pleosporales</taxon>
        <taxon>Dothidotthiaceae</taxon>
        <taxon>Dothidotthia</taxon>
    </lineage>
</organism>
<evidence type="ECO:0000313" key="5">
    <source>
        <dbReference type="Proteomes" id="UP000799771"/>
    </source>
</evidence>
<dbReference type="PANTHER" id="PTHR13194:SF19">
    <property type="entry name" value="NAD(P)-BINDING ROSSMANN-FOLD SUPERFAMILY PROTEIN"/>
    <property type="match status" value="1"/>
</dbReference>